<evidence type="ECO:0000313" key="1">
    <source>
        <dbReference type="EMBL" id="QDT01555.1"/>
    </source>
</evidence>
<reference evidence="1 2" key="1">
    <citation type="submission" date="2019-02" db="EMBL/GenBank/DDBJ databases">
        <title>Deep-cultivation of Planctomycetes and their phenomic and genomic characterization uncovers novel biology.</title>
        <authorList>
            <person name="Wiegand S."/>
            <person name="Jogler M."/>
            <person name="Boedeker C."/>
            <person name="Pinto D."/>
            <person name="Vollmers J."/>
            <person name="Rivas-Marin E."/>
            <person name="Kohn T."/>
            <person name="Peeters S.H."/>
            <person name="Heuer A."/>
            <person name="Rast P."/>
            <person name="Oberbeckmann S."/>
            <person name="Bunk B."/>
            <person name="Jeske O."/>
            <person name="Meyerdierks A."/>
            <person name="Storesund J.E."/>
            <person name="Kallscheuer N."/>
            <person name="Luecker S."/>
            <person name="Lage O.M."/>
            <person name="Pohl T."/>
            <person name="Merkel B.J."/>
            <person name="Hornburger P."/>
            <person name="Mueller R.-W."/>
            <person name="Bruemmer F."/>
            <person name="Labrenz M."/>
            <person name="Spormann A.M."/>
            <person name="Op den Camp H."/>
            <person name="Overmann J."/>
            <person name="Amann R."/>
            <person name="Jetten M.S.M."/>
            <person name="Mascher T."/>
            <person name="Medema M.H."/>
            <person name="Devos D.P."/>
            <person name="Kaster A.-K."/>
            <person name="Ovreas L."/>
            <person name="Rohde M."/>
            <person name="Galperin M.Y."/>
            <person name="Jogler C."/>
        </authorList>
    </citation>
    <scope>NUCLEOTIDE SEQUENCE [LARGE SCALE GENOMIC DNA]</scope>
    <source>
        <strain evidence="1 2">HG15A2</strain>
    </source>
</reference>
<dbReference type="AlphaFoldDB" id="A0A517N342"/>
<keyword evidence="2" id="KW-1185">Reference proteome</keyword>
<evidence type="ECO:0000313" key="2">
    <source>
        <dbReference type="Proteomes" id="UP000319852"/>
    </source>
</evidence>
<gene>
    <name evidence="1" type="ORF">HG15A2_49020</name>
</gene>
<organism evidence="1 2">
    <name type="scientific">Adhaeretor mobilis</name>
    <dbReference type="NCBI Taxonomy" id="1930276"/>
    <lineage>
        <taxon>Bacteria</taxon>
        <taxon>Pseudomonadati</taxon>
        <taxon>Planctomycetota</taxon>
        <taxon>Planctomycetia</taxon>
        <taxon>Pirellulales</taxon>
        <taxon>Lacipirellulaceae</taxon>
        <taxon>Adhaeretor</taxon>
    </lineage>
</organism>
<dbReference type="EMBL" id="CP036263">
    <property type="protein sequence ID" value="QDT01555.1"/>
    <property type="molecule type" value="Genomic_DNA"/>
</dbReference>
<dbReference type="RefSeq" id="WP_145063759.1">
    <property type="nucleotide sequence ID" value="NZ_CP036263.1"/>
</dbReference>
<accession>A0A517N342</accession>
<name>A0A517N342_9BACT</name>
<dbReference type="Proteomes" id="UP000319852">
    <property type="component" value="Chromosome"/>
</dbReference>
<dbReference type="KEGG" id="amob:HG15A2_49020"/>
<sequence>MKGNQPEYLPTPGRIAQECARIRDNWSDEERIRRLVGGQEVNDCKRWTLPEIATSHCMSRVRSTVLGLAT</sequence>
<proteinExistence type="predicted"/>
<dbReference type="OrthoDB" id="287998at2"/>
<protein>
    <submittedName>
        <fullName evidence="1">Uncharacterized protein</fullName>
    </submittedName>
</protein>